<dbReference type="SUPFAM" id="SSF55681">
    <property type="entry name" value="Class II aaRS and biotin synthetases"/>
    <property type="match status" value="1"/>
</dbReference>
<dbReference type="Gene3D" id="3.30.930.10">
    <property type="entry name" value="Bira Bifunctional Protein, Domain 2"/>
    <property type="match status" value="1"/>
</dbReference>
<dbReference type="Proteomes" id="UP001168972">
    <property type="component" value="Unassembled WGS sequence"/>
</dbReference>
<gene>
    <name evidence="4" type="ORF">PV327_010822</name>
</gene>
<dbReference type="GO" id="GO:0009249">
    <property type="term" value="P:protein lipoylation"/>
    <property type="evidence" value="ECO:0007669"/>
    <property type="project" value="InterPro"/>
</dbReference>
<dbReference type="EMBL" id="JAQQBR010001836">
    <property type="protein sequence ID" value="KAK0159741.1"/>
    <property type="molecule type" value="Genomic_DNA"/>
</dbReference>
<sequence>MSIIVRKLTVPNRKLFAILNSSSYNNNNTLNNFQSTLTNGYNNVNDIDNNKINKTVLISQSNDIYTNLALEDWFYRNYDLKNNHLLLLWRNNPCVVIGRHQNPWNESNSQALEDNGIKLARRNSGGGTVYHDAGNLNMSFFTPRERYNRRYNLEIIVRALYREYGLSCNINKREDIVVNDNYKISGTAAKLGRPNAYHHCTLLVDVNKTNLSLALEKKELGIISKATESIRSPVRNLIDVHPHIRSDILLSAIGWEYLRTDARSLIDGGNDLVQQQKGFQMINPTEEWFPGINKLRDEFKSWEWNYGMCPKFTVSRLLKVPLTAITSTKNSTTISSPLSTGKSTLNTNESYQLLNLTIHVNNGIIDDIKMSLPSNLIQDDESNCNIEASVISDIRGTRYNHKVPDEIVRALGYKSVPMDTAQNIHTNNVAATQ</sequence>
<accession>A0AA39C8B1</accession>
<proteinExistence type="inferred from homology"/>
<dbReference type="InterPro" id="IPR004143">
    <property type="entry name" value="BPL_LPL_catalytic"/>
</dbReference>
<dbReference type="InterPro" id="IPR004562">
    <property type="entry name" value="LipoylTrfase_LipoateP_Ligase"/>
</dbReference>
<keyword evidence="5" id="KW-1185">Reference proteome</keyword>
<evidence type="ECO:0000313" key="4">
    <source>
        <dbReference type="EMBL" id="KAK0159741.1"/>
    </source>
</evidence>
<dbReference type="Pfam" id="PF21948">
    <property type="entry name" value="LplA-B_cat"/>
    <property type="match status" value="1"/>
</dbReference>
<evidence type="ECO:0000256" key="1">
    <source>
        <dbReference type="ARBA" id="ARBA00005085"/>
    </source>
</evidence>
<evidence type="ECO:0000313" key="5">
    <source>
        <dbReference type="Proteomes" id="UP001168972"/>
    </source>
</evidence>
<evidence type="ECO:0000256" key="2">
    <source>
        <dbReference type="ARBA" id="ARBA00008242"/>
    </source>
</evidence>
<dbReference type="InterPro" id="IPR045864">
    <property type="entry name" value="aa-tRNA-synth_II/BPL/LPL"/>
</dbReference>
<comment type="caution">
    <text evidence="4">The sequence shown here is derived from an EMBL/GenBank/DDBJ whole genome shotgun (WGS) entry which is preliminary data.</text>
</comment>
<dbReference type="PANTHER" id="PTHR12561">
    <property type="entry name" value="LIPOATE-PROTEIN LIGASE"/>
    <property type="match status" value="1"/>
</dbReference>
<evidence type="ECO:0000259" key="3">
    <source>
        <dbReference type="PROSITE" id="PS51733"/>
    </source>
</evidence>
<reference evidence="4" key="2">
    <citation type="submission" date="2023-03" db="EMBL/GenBank/DDBJ databases">
        <authorList>
            <person name="Inwood S.N."/>
            <person name="Skelly J.G."/>
            <person name="Guhlin J."/>
            <person name="Harrop T.W.R."/>
            <person name="Goldson S.G."/>
            <person name="Dearden P.K."/>
        </authorList>
    </citation>
    <scope>NUCLEOTIDE SEQUENCE</scope>
    <source>
        <strain evidence="4">Lincoln</strain>
        <tissue evidence="4">Whole body</tissue>
    </source>
</reference>
<dbReference type="AlphaFoldDB" id="A0AA39C8B1"/>
<dbReference type="GO" id="GO:0017118">
    <property type="term" value="F:lipoyltransferase activity"/>
    <property type="evidence" value="ECO:0007669"/>
    <property type="project" value="TreeGrafter"/>
</dbReference>
<name>A0AA39C8B1_MICHY</name>
<comment type="similarity">
    <text evidence="2">Belongs to the LplA family.</text>
</comment>
<dbReference type="CDD" id="cd16443">
    <property type="entry name" value="LplA"/>
    <property type="match status" value="1"/>
</dbReference>
<feature type="domain" description="BPL/LPL catalytic" evidence="3">
    <location>
        <begin position="80"/>
        <end position="265"/>
    </location>
</feature>
<dbReference type="PROSITE" id="PS51733">
    <property type="entry name" value="BPL_LPL_CATALYTIC"/>
    <property type="match status" value="1"/>
</dbReference>
<dbReference type="GO" id="GO:0005739">
    <property type="term" value="C:mitochondrion"/>
    <property type="evidence" value="ECO:0007669"/>
    <property type="project" value="TreeGrafter"/>
</dbReference>
<dbReference type="PANTHER" id="PTHR12561:SF3">
    <property type="entry name" value="LIPOYLTRANSFERASE 1, MITOCHONDRIAL"/>
    <property type="match status" value="1"/>
</dbReference>
<protein>
    <recommendedName>
        <fullName evidence="3">BPL/LPL catalytic domain-containing protein</fullName>
    </recommendedName>
</protein>
<dbReference type="Gene3D" id="3.30.390.50">
    <property type="entry name" value="CO dehydrogenase flavoprotein, C-terminal domain"/>
    <property type="match status" value="1"/>
</dbReference>
<dbReference type="FunFam" id="3.30.930.10:FF:000045">
    <property type="entry name" value="lipoyltransferase 1, mitochondrial"/>
    <property type="match status" value="1"/>
</dbReference>
<comment type="pathway">
    <text evidence="1">Protein modification; protein lipoylation via exogenous pathway; protein N(6)-(lipoyl)lysine from lipoate: step 2/2.</text>
</comment>
<reference evidence="4" key="1">
    <citation type="journal article" date="2023" name="bioRxiv">
        <title>Scaffold-level genome assemblies of two parasitoid biocontrol wasps reveal the parthenogenesis mechanism and an associated novel virus.</title>
        <authorList>
            <person name="Inwood S."/>
            <person name="Skelly J."/>
            <person name="Guhlin J."/>
            <person name="Harrop T."/>
            <person name="Goldson S."/>
            <person name="Dearden P."/>
        </authorList>
    </citation>
    <scope>NUCLEOTIDE SEQUENCE</scope>
    <source>
        <strain evidence="4">Lincoln</strain>
        <tissue evidence="4">Whole body</tissue>
    </source>
</reference>
<organism evidence="4 5">
    <name type="scientific">Microctonus hyperodae</name>
    <name type="common">Parasitoid wasp</name>
    <dbReference type="NCBI Taxonomy" id="165561"/>
    <lineage>
        <taxon>Eukaryota</taxon>
        <taxon>Metazoa</taxon>
        <taxon>Ecdysozoa</taxon>
        <taxon>Arthropoda</taxon>
        <taxon>Hexapoda</taxon>
        <taxon>Insecta</taxon>
        <taxon>Pterygota</taxon>
        <taxon>Neoptera</taxon>
        <taxon>Endopterygota</taxon>
        <taxon>Hymenoptera</taxon>
        <taxon>Apocrita</taxon>
        <taxon>Ichneumonoidea</taxon>
        <taxon>Braconidae</taxon>
        <taxon>Euphorinae</taxon>
        <taxon>Microctonus</taxon>
    </lineage>
</organism>